<reference evidence="1" key="1">
    <citation type="submission" date="2020-06" db="EMBL/GenBank/DDBJ databases">
        <authorList>
            <person name="Li T."/>
            <person name="Hu X."/>
            <person name="Zhang T."/>
            <person name="Song X."/>
            <person name="Zhang H."/>
            <person name="Dai N."/>
            <person name="Sheng W."/>
            <person name="Hou X."/>
            <person name="Wei L."/>
        </authorList>
    </citation>
    <scope>NUCLEOTIDE SEQUENCE</scope>
    <source>
        <strain evidence="1">G02</strain>
        <tissue evidence="1">Leaf</tissue>
    </source>
</reference>
<organism evidence="1">
    <name type="scientific">Sesamum radiatum</name>
    <name type="common">Black benniseed</name>
    <dbReference type="NCBI Taxonomy" id="300843"/>
    <lineage>
        <taxon>Eukaryota</taxon>
        <taxon>Viridiplantae</taxon>
        <taxon>Streptophyta</taxon>
        <taxon>Embryophyta</taxon>
        <taxon>Tracheophyta</taxon>
        <taxon>Spermatophyta</taxon>
        <taxon>Magnoliopsida</taxon>
        <taxon>eudicotyledons</taxon>
        <taxon>Gunneridae</taxon>
        <taxon>Pentapetalae</taxon>
        <taxon>asterids</taxon>
        <taxon>lamiids</taxon>
        <taxon>Lamiales</taxon>
        <taxon>Pedaliaceae</taxon>
        <taxon>Sesamum</taxon>
    </lineage>
</organism>
<dbReference type="EMBL" id="JACGWJ010000013">
    <property type="protein sequence ID" value="KAL0378997.1"/>
    <property type="molecule type" value="Genomic_DNA"/>
</dbReference>
<protein>
    <submittedName>
        <fullName evidence="1">Uncharacterized protein</fullName>
    </submittedName>
</protein>
<comment type="caution">
    <text evidence="1">The sequence shown here is derived from an EMBL/GenBank/DDBJ whole genome shotgun (WGS) entry which is preliminary data.</text>
</comment>
<accession>A0AAW2RFK7</accession>
<sequence>MQTKAYAIRLEASWAFSEEFEQVIKRDWSCVVLDFSSSLLDRRRNCAALLIVWSNKVDQHSACKWIKLLETELARLCRGPITTANKFEEKRVEREIEQLLVREEIFWKQQGKTHWLREGKQNMSFFHNHASIRRKNNLINRIQNAEGCWLKKNEDIQNHIKAYFGDIFRSRNPSKVDVEEGT</sequence>
<reference evidence="1" key="2">
    <citation type="journal article" date="2024" name="Plant">
        <title>Genomic evolution and insights into agronomic trait innovations of Sesamum species.</title>
        <authorList>
            <person name="Miao H."/>
            <person name="Wang L."/>
            <person name="Qu L."/>
            <person name="Liu H."/>
            <person name="Sun Y."/>
            <person name="Le M."/>
            <person name="Wang Q."/>
            <person name="Wei S."/>
            <person name="Zheng Y."/>
            <person name="Lin W."/>
            <person name="Duan Y."/>
            <person name="Cao H."/>
            <person name="Xiong S."/>
            <person name="Wang X."/>
            <person name="Wei L."/>
            <person name="Li C."/>
            <person name="Ma Q."/>
            <person name="Ju M."/>
            <person name="Zhao R."/>
            <person name="Li G."/>
            <person name="Mu C."/>
            <person name="Tian Q."/>
            <person name="Mei H."/>
            <person name="Zhang T."/>
            <person name="Gao T."/>
            <person name="Zhang H."/>
        </authorList>
    </citation>
    <scope>NUCLEOTIDE SEQUENCE</scope>
    <source>
        <strain evidence="1">G02</strain>
    </source>
</reference>
<proteinExistence type="predicted"/>
<gene>
    <name evidence="1" type="ORF">Sradi_3205200</name>
</gene>
<dbReference type="AlphaFoldDB" id="A0AAW2RFK7"/>
<evidence type="ECO:0000313" key="1">
    <source>
        <dbReference type="EMBL" id="KAL0378997.1"/>
    </source>
</evidence>
<name>A0AAW2RFK7_SESRA</name>